<evidence type="ECO:0000313" key="2">
    <source>
        <dbReference type="EMBL" id="MEH2559033.1"/>
    </source>
</evidence>
<evidence type="ECO:0000259" key="1">
    <source>
        <dbReference type="Pfam" id="PF06568"/>
    </source>
</evidence>
<reference evidence="2 3" key="1">
    <citation type="submission" date="2024-02" db="EMBL/GenBank/DDBJ databases">
        <title>Adaptive strategies in a cosmopolitan and abundant soil bacterium.</title>
        <authorList>
            <person name="Carini P."/>
        </authorList>
    </citation>
    <scope>NUCLEOTIDE SEQUENCE [LARGE SCALE GENOMIC DNA]</scope>
    <source>
        <strain evidence="2 3">AZCC 1608</strain>
    </source>
</reference>
<organism evidence="2 3">
    <name type="scientific">Bradyrhizobium algeriense</name>
    <dbReference type="NCBI Taxonomy" id="634784"/>
    <lineage>
        <taxon>Bacteria</taxon>
        <taxon>Pseudomonadati</taxon>
        <taxon>Pseudomonadota</taxon>
        <taxon>Alphaproteobacteria</taxon>
        <taxon>Hyphomicrobiales</taxon>
        <taxon>Nitrobacteraceae</taxon>
        <taxon>Bradyrhizobium</taxon>
    </lineage>
</organism>
<dbReference type="RefSeq" id="WP_334486673.1">
    <property type="nucleotide sequence ID" value="NZ_JAZHRV010000001.1"/>
</dbReference>
<sequence>MDAPYNSVAPKHTIAPKRPRLTAFSWCWAALLDWQERVPLRERLCDLSDRELRDIGITRGEIDYVVANRSVDPRSVVYPSLTSVPRSKNSPR</sequence>
<protein>
    <submittedName>
        <fullName evidence="2">Uncharacterized protein YjiS (DUF1127 family)</fullName>
    </submittedName>
</protein>
<dbReference type="EMBL" id="JAZHRV010000001">
    <property type="protein sequence ID" value="MEH2559033.1"/>
    <property type="molecule type" value="Genomic_DNA"/>
</dbReference>
<dbReference type="InterPro" id="IPR009506">
    <property type="entry name" value="YjiS-like"/>
</dbReference>
<comment type="caution">
    <text evidence="2">The sequence shown here is derived from an EMBL/GenBank/DDBJ whole genome shotgun (WGS) entry which is preliminary data.</text>
</comment>
<evidence type="ECO:0000313" key="3">
    <source>
        <dbReference type="Proteomes" id="UP001364224"/>
    </source>
</evidence>
<dbReference type="Pfam" id="PF06568">
    <property type="entry name" value="YjiS-like"/>
    <property type="match status" value="1"/>
</dbReference>
<accession>A0ABU8BKE3</accession>
<keyword evidence="3" id="KW-1185">Reference proteome</keyword>
<proteinExistence type="predicted"/>
<feature type="domain" description="YjiS-like" evidence="1">
    <location>
        <begin position="28"/>
        <end position="63"/>
    </location>
</feature>
<dbReference type="Proteomes" id="UP001364224">
    <property type="component" value="Unassembled WGS sequence"/>
</dbReference>
<name>A0ABU8BKE3_9BRAD</name>
<gene>
    <name evidence="2" type="ORF">V1286_006562</name>
</gene>